<reference evidence="1" key="1">
    <citation type="submission" date="2021-06" db="EMBL/GenBank/DDBJ databases">
        <authorList>
            <person name="Hodson N. C."/>
            <person name="Mongue J. A."/>
            <person name="Jaron S. K."/>
        </authorList>
    </citation>
    <scope>NUCLEOTIDE SEQUENCE</scope>
</reference>
<proteinExistence type="predicted"/>
<protein>
    <submittedName>
        <fullName evidence="1">Uncharacterized protein</fullName>
    </submittedName>
</protein>
<feature type="non-terminal residue" evidence="1">
    <location>
        <position position="1"/>
    </location>
</feature>
<dbReference type="EMBL" id="CAJVCH010043419">
    <property type="protein sequence ID" value="CAG7717122.1"/>
    <property type="molecule type" value="Genomic_DNA"/>
</dbReference>
<gene>
    <name evidence="1" type="ORF">AFUS01_LOCUS6596</name>
</gene>
<evidence type="ECO:0000313" key="2">
    <source>
        <dbReference type="Proteomes" id="UP000708208"/>
    </source>
</evidence>
<sequence>MLEIEQESE</sequence>
<evidence type="ECO:0000313" key="1">
    <source>
        <dbReference type="EMBL" id="CAG7717122.1"/>
    </source>
</evidence>
<dbReference type="Proteomes" id="UP000708208">
    <property type="component" value="Unassembled WGS sequence"/>
</dbReference>
<name>A0A8J2NSN8_9HEXA</name>
<organism evidence="1 2">
    <name type="scientific">Allacma fusca</name>
    <dbReference type="NCBI Taxonomy" id="39272"/>
    <lineage>
        <taxon>Eukaryota</taxon>
        <taxon>Metazoa</taxon>
        <taxon>Ecdysozoa</taxon>
        <taxon>Arthropoda</taxon>
        <taxon>Hexapoda</taxon>
        <taxon>Collembola</taxon>
        <taxon>Symphypleona</taxon>
        <taxon>Sminthuridae</taxon>
        <taxon>Allacma</taxon>
    </lineage>
</organism>
<keyword evidence="2" id="KW-1185">Reference proteome</keyword>
<accession>A0A8J2NSN8</accession>
<comment type="caution">
    <text evidence="1">The sequence shown here is derived from an EMBL/GenBank/DDBJ whole genome shotgun (WGS) entry which is preliminary data.</text>
</comment>